<evidence type="ECO:0000259" key="7">
    <source>
        <dbReference type="Pfam" id="PF01217"/>
    </source>
</evidence>
<organism evidence="8 9">
    <name type="scientific">Oreochromis niloticus</name>
    <name type="common">Nile tilapia</name>
    <name type="synonym">Tilapia nilotica</name>
    <dbReference type="NCBI Taxonomy" id="8128"/>
    <lineage>
        <taxon>Eukaryota</taxon>
        <taxon>Metazoa</taxon>
        <taxon>Chordata</taxon>
        <taxon>Craniata</taxon>
        <taxon>Vertebrata</taxon>
        <taxon>Euteleostomi</taxon>
        <taxon>Actinopterygii</taxon>
        <taxon>Neopterygii</taxon>
        <taxon>Teleostei</taxon>
        <taxon>Neoteleostei</taxon>
        <taxon>Acanthomorphata</taxon>
        <taxon>Ovalentaria</taxon>
        <taxon>Cichlomorphae</taxon>
        <taxon>Cichliformes</taxon>
        <taxon>Cichlidae</taxon>
        <taxon>African cichlids</taxon>
        <taxon>Pseudocrenilabrinae</taxon>
        <taxon>Oreochromini</taxon>
        <taxon>Oreochromis</taxon>
    </lineage>
</organism>
<keyword evidence="5 6" id="KW-0472">Membrane</keyword>
<dbReference type="AlphaFoldDB" id="A0A669EY65"/>
<evidence type="ECO:0000256" key="6">
    <source>
        <dbReference type="PIRNR" id="PIRNR015588"/>
    </source>
</evidence>
<gene>
    <name evidence="8" type="primary">AP1S3</name>
</gene>
<dbReference type="Pfam" id="PF01217">
    <property type="entry name" value="Clat_adaptor_s"/>
    <property type="match status" value="1"/>
</dbReference>
<dbReference type="InterPro" id="IPR016635">
    <property type="entry name" value="AP_complex_ssu"/>
</dbReference>
<comment type="subcellular location">
    <subcellularLocation>
        <location evidence="1">Endomembrane system</location>
        <topology evidence="1">Peripheral membrane protein</topology>
    </subcellularLocation>
</comment>
<dbReference type="GeneTree" id="ENSGT00970000193372"/>
<dbReference type="PANTHER" id="PTHR11753">
    <property type="entry name" value="ADAPTOR COMPLEXES SMALL SUBUNIT FAMILY"/>
    <property type="match status" value="1"/>
</dbReference>
<dbReference type="PIRSF" id="PIRSF015588">
    <property type="entry name" value="AP_complex_sigma"/>
    <property type="match status" value="1"/>
</dbReference>
<evidence type="ECO:0000313" key="9">
    <source>
        <dbReference type="Proteomes" id="UP000005207"/>
    </source>
</evidence>
<dbReference type="InterPro" id="IPR011012">
    <property type="entry name" value="Longin-like_dom_sf"/>
</dbReference>
<proteinExistence type="inferred from homology"/>
<dbReference type="SUPFAM" id="SSF64356">
    <property type="entry name" value="SNARE-like"/>
    <property type="match status" value="1"/>
</dbReference>
<evidence type="ECO:0000256" key="5">
    <source>
        <dbReference type="ARBA" id="ARBA00023136"/>
    </source>
</evidence>
<dbReference type="Proteomes" id="UP000005207">
    <property type="component" value="Linkage group LG18"/>
</dbReference>
<keyword evidence="4 6" id="KW-0653">Protein transport</keyword>
<keyword evidence="3 6" id="KW-0813">Transport</keyword>
<dbReference type="Gene3D" id="3.30.450.60">
    <property type="match status" value="1"/>
</dbReference>
<dbReference type="InterPro" id="IPR022775">
    <property type="entry name" value="AP_mu_sigma_su"/>
</dbReference>
<evidence type="ECO:0000313" key="8">
    <source>
        <dbReference type="Ensembl" id="ENSONIP00000076558.1"/>
    </source>
</evidence>
<dbReference type="GO" id="GO:0006886">
    <property type="term" value="P:intracellular protein transport"/>
    <property type="evidence" value="ECO:0007669"/>
    <property type="project" value="UniProtKB-UniRule"/>
</dbReference>
<evidence type="ECO:0000256" key="1">
    <source>
        <dbReference type="ARBA" id="ARBA00004184"/>
    </source>
</evidence>
<accession>A0A669EY65</accession>
<evidence type="ECO:0000256" key="4">
    <source>
        <dbReference type="ARBA" id="ARBA00022927"/>
    </source>
</evidence>
<keyword evidence="9" id="KW-1185">Reference proteome</keyword>
<comment type="similarity">
    <text evidence="2 6">Belongs to the adaptor complexes small subunit family.</text>
</comment>
<reference evidence="9" key="1">
    <citation type="submission" date="2012-01" db="EMBL/GenBank/DDBJ databases">
        <title>The Genome Sequence of Oreochromis niloticus (Nile Tilapia).</title>
        <authorList>
            <consortium name="Broad Institute Genome Assembly Team"/>
            <consortium name="Broad Institute Sequencing Platform"/>
            <person name="Di Palma F."/>
            <person name="Johnson J."/>
            <person name="Lander E.S."/>
            <person name="Lindblad-Toh K."/>
        </authorList>
    </citation>
    <scope>NUCLEOTIDE SEQUENCE [LARGE SCALE GENOMIC DNA]</scope>
</reference>
<dbReference type="GO" id="GO:0012505">
    <property type="term" value="C:endomembrane system"/>
    <property type="evidence" value="ECO:0007669"/>
    <property type="project" value="UniProtKB-SubCell"/>
</dbReference>
<reference evidence="8" key="3">
    <citation type="submission" date="2025-09" db="UniProtKB">
        <authorList>
            <consortium name="Ensembl"/>
        </authorList>
    </citation>
    <scope>IDENTIFICATION</scope>
</reference>
<feature type="domain" description="AP complex mu/sigma subunit" evidence="7">
    <location>
        <begin position="1"/>
        <end position="140"/>
    </location>
</feature>
<reference evidence="8" key="2">
    <citation type="submission" date="2025-08" db="UniProtKB">
        <authorList>
            <consortium name="Ensembl"/>
        </authorList>
    </citation>
    <scope>IDENTIFICATION</scope>
</reference>
<protein>
    <recommendedName>
        <fullName evidence="6">AP complex subunit sigma</fullName>
    </recommendedName>
</protein>
<evidence type="ECO:0000256" key="2">
    <source>
        <dbReference type="ARBA" id="ARBA00006972"/>
    </source>
</evidence>
<name>A0A669EY65_ORENI</name>
<evidence type="ECO:0000256" key="3">
    <source>
        <dbReference type="ARBA" id="ARBA00022448"/>
    </source>
</evidence>
<dbReference type="Ensembl" id="ENSONIT00000044310.1">
    <property type="protein sequence ID" value="ENSONIP00000076558.1"/>
    <property type="gene ID" value="ENSONIG00000031990.1"/>
</dbReference>
<sequence>MRFMLLFSRQGKLRLQKWFTSMSDREKKKIIRDMTTMVLLHVFIDTSPMGVDPHNATVNHLCLILLRYASLYFCLGVESQENELLALEIIHRYVELLDKYFGNVCELDIIFNFEKAYFILDEFLMGGEVQETSKQIVNHIKRKCLKYAFCPLCKLVHV</sequence>